<dbReference type="Pfam" id="PF13240">
    <property type="entry name" value="Zn_Ribbon_1"/>
    <property type="match status" value="1"/>
</dbReference>
<feature type="domain" description="Zinc-ribbon" evidence="2">
    <location>
        <begin position="4"/>
        <end position="24"/>
    </location>
</feature>
<gene>
    <name evidence="3" type="ORF">LCGC14_1038110</name>
</gene>
<feature type="transmembrane region" description="Helical" evidence="1">
    <location>
        <begin position="65"/>
        <end position="84"/>
    </location>
</feature>
<evidence type="ECO:0000256" key="1">
    <source>
        <dbReference type="SAM" id="Phobius"/>
    </source>
</evidence>
<keyword evidence="1" id="KW-1133">Transmembrane helix</keyword>
<protein>
    <recommendedName>
        <fullName evidence="2">Zinc-ribbon domain-containing protein</fullName>
    </recommendedName>
</protein>
<evidence type="ECO:0000259" key="2">
    <source>
        <dbReference type="Pfam" id="PF13240"/>
    </source>
</evidence>
<keyword evidence="1" id="KW-0812">Transmembrane</keyword>
<organism evidence="3">
    <name type="scientific">marine sediment metagenome</name>
    <dbReference type="NCBI Taxonomy" id="412755"/>
    <lineage>
        <taxon>unclassified sequences</taxon>
        <taxon>metagenomes</taxon>
        <taxon>ecological metagenomes</taxon>
    </lineage>
</organism>
<reference evidence="3" key="1">
    <citation type="journal article" date="2015" name="Nature">
        <title>Complex archaea that bridge the gap between prokaryotes and eukaryotes.</title>
        <authorList>
            <person name="Spang A."/>
            <person name="Saw J.H."/>
            <person name="Jorgensen S.L."/>
            <person name="Zaremba-Niedzwiedzka K."/>
            <person name="Martijn J."/>
            <person name="Lind A.E."/>
            <person name="van Eijk R."/>
            <person name="Schleper C."/>
            <person name="Guy L."/>
            <person name="Ettema T.J."/>
        </authorList>
    </citation>
    <scope>NUCLEOTIDE SEQUENCE</scope>
</reference>
<evidence type="ECO:0000313" key="3">
    <source>
        <dbReference type="EMBL" id="KKN10295.1"/>
    </source>
</evidence>
<feature type="transmembrane region" description="Helical" evidence="1">
    <location>
        <begin position="374"/>
        <end position="397"/>
    </location>
</feature>
<accession>A0A0F9MSP2</accession>
<feature type="transmembrane region" description="Helical" evidence="1">
    <location>
        <begin position="96"/>
        <end position="115"/>
    </location>
</feature>
<dbReference type="AlphaFoldDB" id="A0A0F9MSP2"/>
<dbReference type="InterPro" id="IPR026870">
    <property type="entry name" value="Zinc_ribbon_dom"/>
</dbReference>
<proteinExistence type="predicted"/>
<dbReference type="EMBL" id="LAZR01004258">
    <property type="protein sequence ID" value="KKN10295.1"/>
    <property type="molecule type" value="Genomic_DNA"/>
</dbReference>
<keyword evidence="1" id="KW-0472">Membrane</keyword>
<sequence length="415" mass="49025">MTNFCSKCGNPILQEWNTCPNCGKYLRILNSKINIKNDILDIFLSKIDDDEKILYRSPKIVNRKAMLISLFLINMVVSIFLTILSSFISDVLKERIIMAIIFLVIILPIITWIFLKDELKISYFVLTNENLHLYRREQLAMSKRKSRLNKTIQSYPFHSLKGIIFRKRFLDKNHDSGTIEFISDKIIPEIISIKNVPNFPRIQIILESIYFHYGNIQEKWKEIKNNIDYQFPQLYEISEIKLKEQKKIIRISLILFFLIPIICYLIYYLSNIFIDDLSILTNIFAFLIIFGIVSEIFLLIQIFSVLNRSSNKRNQLILNKNEFLLKKNKTTFKISIDKTITIRFLLSKGLFATSRNLLENFDFIKISKSYNSKINIHFGPFTKLPYILSFLFCYLLIWKSKNGHLISKEEISKLM</sequence>
<name>A0A0F9MSP2_9ZZZZ</name>
<comment type="caution">
    <text evidence="3">The sequence shown here is derived from an EMBL/GenBank/DDBJ whole genome shotgun (WGS) entry which is preliminary data.</text>
</comment>
<feature type="transmembrane region" description="Helical" evidence="1">
    <location>
        <begin position="279"/>
        <end position="306"/>
    </location>
</feature>
<feature type="transmembrane region" description="Helical" evidence="1">
    <location>
        <begin position="248"/>
        <end position="267"/>
    </location>
</feature>